<sequence length="155" mass="16841">MEDAQISALLQAIRELHQEVEGAEGADAETRRHVLSMARVRLSTLEVPASLPEAIHDGLHRAHRHLAELALALYREGGCDDLDEAGRQAYLDEHAAPLTTIAGVGATLARRLFLHGLVSREQLEDVDEVTLARVPGLNAGHRARILRALGRDEAG</sequence>
<organism evidence="1 2">
    <name type="scientific">Halomonas salifodinae</name>
    <dbReference type="NCBI Taxonomy" id="438745"/>
    <lineage>
        <taxon>Bacteria</taxon>
        <taxon>Pseudomonadati</taxon>
        <taxon>Pseudomonadota</taxon>
        <taxon>Gammaproteobacteria</taxon>
        <taxon>Oceanospirillales</taxon>
        <taxon>Halomonadaceae</taxon>
        <taxon>Halomonas</taxon>
    </lineage>
</organism>
<reference evidence="2" key="1">
    <citation type="journal article" date="2019" name="Int. J. Syst. Evol. Microbiol.">
        <title>The Global Catalogue of Microorganisms (GCM) 10K type strain sequencing project: providing services to taxonomists for standard genome sequencing and annotation.</title>
        <authorList>
            <consortium name="The Broad Institute Genomics Platform"/>
            <consortium name="The Broad Institute Genome Sequencing Center for Infectious Disease"/>
            <person name="Wu L."/>
            <person name="Ma J."/>
        </authorList>
    </citation>
    <scope>NUCLEOTIDE SEQUENCE [LARGE SCALE GENOMIC DNA]</scope>
    <source>
        <strain evidence="2">CGMCC 1.13666</strain>
    </source>
</reference>
<dbReference type="Proteomes" id="UP001596411">
    <property type="component" value="Unassembled WGS sequence"/>
</dbReference>
<evidence type="ECO:0008006" key="3">
    <source>
        <dbReference type="Google" id="ProtNLM"/>
    </source>
</evidence>
<dbReference type="CDD" id="cd09487">
    <property type="entry name" value="SAM_superfamily"/>
    <property type="match status" value="1"/>
</dbReference>
<dbReference type="EMBL" id="JBHSZP010000026">
    <property type="protein sequence ID" value="MFC7090504.1"/>
    <property type="molecule type" value="Genomic_DNA"/>
</dbReference>
<accession>A0ABW2F2J8</accession>
<gene>
    <name evidence="1" type="ORF">ACFQH5_13180</name>
</gene>
<evidence type="ECO:0000313" key="1">
    <source>
        <dbReference type="EMBL" id="MFC7090504.1"/>
    </source>
</evidence>
<dbReference type="RefSeq" id="WP_346060494.1">
    <property type="nucleotide sequence ID" value="NZ_BAAADR010000001.1"/>
</dbReference>
<dbReference type="Gene3D" id="1.10.150.20">
    <property type="entry name" value="5' to 3' exonuclease, C-terminal subdomain"/>
    <property type="match status" value="1"/>
</dbReference>
<evidence type="ECO:0000313" key="2">
    <source>
        <dbReference type="Proteomes" id="UP001596411"/>
    </source>
</evidence>
<proteinExistence type="predicted"/>
<protein>
    <recommendedName>
        <fullName evidence="3">Helix-hairpin-helix domain-containing protein</fullName>
    </recommendedName>
</protein>
<name>A0ABW2F2J8_9GAMM</name>
<comment type="caution">
    <text evidence="1">The sequence shown here is derived from an EMBL/GenBank/DDBJ whole genome shotgun (WGS) entry which is preliminary data.</text>
</comment>
<keyword evidence="2" id="KW-1185">Reference proteome</keyword>